<evidence type="ECO:0000313" key="3">
    <source>
        <dbReference type="Proteomes" id="UP000250321"/>
    </source>
</evidence>
<organism evidence="2 3">
    <name type="scientific">Prunus yedoensis var. nudiflora</name>
    <dbReference type="NCBI Taxonomy" id="2094558"/>
    <lineage>
        <taxon>Eukaryota</taxon>
        <taxon>Viridiplantae</taxon>
        <taxon>Streptophyta</taxon>
        <taxon>Embryophyta</taxon>
        <taxon>Tracheophyta</taxon>
        <taxon>Spermatophyta</taxon>
        <taxon>Magnoliopsida</taxon>
        <taxon>eudicotyledons</taxon>
        <taxon>Gunneridae</taxon>
        <taxon>Pentapetalae</taxon>
        <taxon>rosids</taxon>
        <taxon>fabids</taxon>
        <taxon>Rosales</taxon>
        <taxon>Rosaceae</taxon>
        <taxon>Amygdaloideae</taxon>
        <taxon>Amygdaleae</taxon>
        <taxon>Prunus</taxon>
    </lineage>
</organism>
<comment type="caution">
    <text evidence="2">The sequence shown here is derived from an EMBL/GenBank/DDBJ whole genome shotgun (WGS) entry which is preliminary data.</text>
</comment>
<proteinExistence type="predicted"/>
<keyword evidence="3" id="KW-1185">Reference proteome</keyword>
<sequence>MAGGRMADVSTHSGTVSIDDGATSRTLAKEVIQAVTPTPPPAMENGISDTNKEMVVEEGSQEDMATVLLDPVRRVQSPAASDGEETIAFIARNSDPFNFMPIIERTAGKVKGRGQGRPRRVGVVSASPSAQGVSVSSVKRKRPTDHHDIGDCEQARSVVPETSTVCY</sequence>
<dbReference type="EMBL" id="PJQY01001212">
    <property type="protein sequence ID" value="PQQ04632.1"/>
    <property type="molecule type" value="Genomic_DNA"/>
</dbReference>
<dbReference type="Proteomes" id="UP000250321">
    <property type="component" value="Unassembled WGS sequence"/>
</dbReference>
<reference evidence="2 3" key="1">
    <citation type="submission" date="2018-02" db="EMBL/GenBank/DDBJ databases">
        <title>Draft genome of wild Prunus yedoensis var. nudiflora.</title>
        <authorList>
            <person name="Baek S."/>
            <person name="Kim J.-H."/>
            <person name="Choi K."/>
            <person name="Kim G.-B."/>
            <person name="Cho A."/>
            <person name="Jang H."/>
            <person name="Shin C.-H."/>
            <person name="Yu H.-J."/>
            <person name="Mun J.-H."/>
        </authorList>
    </citation>
    <scope>NUCLEOTIDE SEQUENCE [LARGE SCALE GENOMIC DNA]</scope>
    <source>
        <strain evidence="3">cv. Jeju island</strain>
        <tissue evidence="2">Leaf</tissue>
    </source>
</reference>
<evidence type="ECO:0000256" key="1">
    <source>
        <dbReference type="SAM" id="MobiDB-lite"/>
    </source>
</evidence>
<feature type="compositionally biased region" description="Basic residues" evidence="1">
    <location>
        <begin position="110"/>
        <end position="120"/>
    </location>
</feature>
<protein>
    <submittedName>
        <fullName evidence="2">Uncharacterized protein</fullName>
    </submittedName>
</protein>
<feature type="compositionally biased region" description="Polar residues" evidence="1">
    <location>
        <begin position="126"/>
        <end position="137"/>
    </location>
</feature>
<gene>
    <name evidence="2" type="ORF">Pyn_04121</name>
</gene>
<evidence type="ECO:0000313" key="2">
    <source>
        <dbReference type="EMBL" id="PQQ04632.1"/>
    </source>
</evidence>
<feature type="region of interest" description="Disordered" evidence="1">
    <location>
        <begin position="1"/>
        <end position="24"/>
    </location>
</feature>
<accession>A0A314YBC6</accession>
<feature type="region of interest" description="Disordered" evidence="1">
    <location>
        <begin position="110"/>
        <end position="150"/>
    </location>
</feature>
<name>A0A314YBC6_PRUYE</name>
<dbReference type="AlphaFoldDB" id="A0A314YBC6"/>